<evidence type="ECO:0000259" key="2">
    <source>
        <dbReference type="Pfam" id="PF00535"/>
    </source>
</evidence>
<keyword evidence="1" id="KW-0812">Transmembrane</keyword>
<evidence type="ECO:0000313" key="4">
    <source>
        <dbReference type="Proteomes" id="UP000298200"/>
    </source>
</evidence>
<dbReference type="PANTHER" id="PTHR43685:SF2">
    <property type="entry name" value="GLYCOSYLTRANSFERASE 2-LIKE DOMAIN-CONTAINING PROTEIN"/>
    <property type="match status" value="1"/>
</dbReference>
<dbReference type="Proteomes" id="UP000298200">
    <property type="component" value="Unassembled WGS sequence"/>
</dbReference>
<dbReference type="InterPro" id="IPR050834">
    <property type="entry name" value="Glycosyltransf_2"/>
</dbReference>
<protein>
    <submittedName>
        <fullName evidence="3">Glycosyltransferase family 2 protein</fullName>
    </submittedName>
</protein>
<gene>
    <name evidence="3" type="ORF">EHQ46_18415</name>
</gene>
<dbReference type="EMBL" id="RQFU01000028">
    <property type="protein sequence ID" value="TGL16488.1"/>
    <property type="molecule type" value="Genomic_DNA"/>
</dbReference>
<keyword evidence="1" id="KW-1133">Transmembrane helix</keyword>
<evidence type="ECO:0000313" key="3">
    <source>
        <dbReference type="EMBL" id="TGL16488.1"/>
    </source>
</evidence>
<accession>A0ABY2LWP8</accession>
<dbReference type="PANTHER" id="PTHR43685">
    <property type="entry name" value="GLYCOSYLTRANSFERASE"/>
    <property type="match status" value="1"/>
</dbReference>
<dbReference type="SUPFAM" id="SSF53448">
    <property type="entry name" value="Nucleotide-diphospho-sugar transferases"/>
    <property type="match status" value="1"/>
</dbReference>
<proteinExistence type="predicted"/>
<dbReference type="CDD" id="cd00761">
    <property type="entry name" value="Glyco_tranf_GTA_type"/>
    <property type="match status" value="1"/>
</dbReference>
<evidence type="ECO:0000256" key="1">
    <source>
        <dbReference type="SAM" id="Phobius"/>
    </source>
</evidence>
<dbReference type="Pfam" id="PF00535">
    <property type="entry name" value="Glycos_transf_2"/>
    <property type="match status" value="1"/>
</dbReference>
<reference evidence="4" key="1">
    <citation type="journal article" date="2019" name="PLoS Negl. Trop. Dis.">
        <title>Revisiting the worldwide diversity of Leptospira species in the environment.</title>
        <authorList>
            <person name="Vincent A.T."/>
            <person name="Schiettekatte O."/>
            <person name="Bourhy P."/>
            <person name="Veyrier F.J."/>
            <person name="Picardeau M."/>
        </authorList>
    </citation>
    <scope>NUCLEOTIDE SEQUENCE [LARGE SCALE GENOMIC DNA]</scope>
    <source>
        <strain evidence="4">201800272</strain>
    </source>
</reference>
<dbReference type="InterPro" id="IPR029044">
    <property type="entry name" value="Nucleotide-diphossugar_trans"/>
</dbReference>
<dbReference type="Gene3D" id="3.90.550.10">
    <property type="entry name" value="Spore Coat Polysaccharide Biosynthesis Protein SpsA, Chain A"/>
    <property type="match status" value="1"/>
</dbReference>
<organism evidence="3 4">
    <name type="scientific">Leptospira yanagawae</name>
    <dbReference type="NCBI Taxonomy" id="293069"/>
    <lineage>
        <taxon>Bacteria</taxon>
        <taxon>Pseudomonadati</taxon>
        <taxon>Spirochaetota</taxon>
        <taxon>Spirochaetia</taxon>
        <taxon>Leptospirales</taxon>
        <taxon>Leptospiraceae</taxon>
        <taxon>Leptospira</taxon>
    </lineage>
</organism>
<keyword evidence="1" id="KW-0472">Membrane</keyword>
<feature type="domain" description="Glycosyltransferase 2-like" evidence="2">
    <location>
        <begin position="7"/>
        <end position="128"/>
    </location>
</feature>
<sequence length="255" mass="29511">MVEPKVSVIMPAYNAEAYLEESVKSLRNQTFQDWELLLVDDCSKDDTAKLAKEIAKGDSRIKFIQKERNSGSADTRNKGIEMAKGEFISFLDADDLWENDFLEKMISHMEKHNSPFSFASYKIIDENGVEFCKPFLVQSKLYSYRNLLHYNRVGLLTAVYHVPSVGKKYFDPSLKSLRDDYALWLDILREGKNAYGNEQVLARYRVRRGAATSNKKKVMLAHYKMLRNREKLSAIYAFLLTIVHGLLGLRKYKNK</sequence>
<dbReference type="InterPro" id="IPR001173">
    <property type="entry name" value="Glyco_trans_2-like"/>
</dbReference>
<name>A0ABY2LWP8_9LEPT</name>
<feature type="transmembrane region" description="Helical" evidence="1">
    <location>
        <begin position="232"/>
        <end position="249"/>
    </location>
</feature>
<comment type="caution">
    <text evidence="3">The sequence shown here is derived from an EMBL/GenBank/DDBJ whole genome shotgun (WGS) entry which is preliminary data.</text>
</comment>
<keyword evidence="4" id="KW-1185">Reference proteome</keyword>
<dbReference type="RefSeq" id="WP_135637662.1">
    <property type="nucleotide sequence ID" value="NZ_RQFU01000028.1"/>
</dbReference>